<dbReference type="CDD" id="cd11290">
    <property type="entry name" value="gelsolin_S1_like"/>
    <property type="match status" value="1"/>
</dbReference>
<name>A0A8C4DQW4_DICLA</name>
<keyword evidence="3" id="KW-0009">Actin-binding</keyword>
<dbReference type="GO" id="GO:0051014">
    <property type="term" value="P:actin filament severing"/>
    <property type="evidence" value="ECO:0007669"/>
    <property type="project" value="TreeGrafter"/>
</dbReference>
<dbReference type="PROSITE" id="PS51450">
    <property type="entry name" value="LRR"/>
    <property type="match status" value="6"/>
</dbReference>
<feature type="compositionally biased region" description="Basic and acidic residues" evidence="5">
    <location>
        <begin position="950"/>
        <end position="966"/>
    </location>
</feature>
<dbReference type="PRINTS" id="PR00597">
    <property type="entry name" value="GELSOLIN"/>
</dbReference>
<dbReference type="CDD" id="cd11288">
    <property type="entry name" value="gelsolin_S5_like"/>
    <property type="match status" value="1"/>
</dbReference>
<dbReference type="Proteomes" id="UP000694389">
    <property type="component" value="Unassembled WGS sequence"/>
</dbReference>
<reference evidence="8" key="2">
    <citation type="submission" date="2025-09" db="UniProtKB">
        <authorList>
            <consortium name="Ensembl"/>
        </authorList>
    </citation>
    <scope>IDENTIFICATION</scope>
</reference>
<evidence type="ECO:0000256" key="2">
    <source>
        <dbReference type="ARBA" id="ARBA00022737"/>
    </source>
</evidence>
<evidence type="ECO:0000256" key="4">
    <source>
        <dbReference type="ARBA" id="ARBA00071559"/>
    </source>
</evidence>
<dbReference type="GO" id="GO:0015629">
    <property type="term" value="C:actin cytoskeleton"/>
    <property type="evidence" value="ECO:0007669"/>
    <property type="project" value="TreeGrafter"/>
</dbReference>
<evidence type="ECO:0000259" key="7">
    <source>
        <dbReference type="Pfam" id="PF23598"/>
    </source>
</evidence>
<sequence>MAATGVLPFIRGVDLSGNDFKGGYFPEHVKCMSSLRWLKLNRTGLCYLPEELASLQKLEHLSVSHNSLTTLHGELSSLPNLRAVVARANNLKNSGVPDDIFQLDDLSVLDLSYNQLTEIPRDLENSRNMLVLNLSHNSIDSIPNQLFINLTDLLYLDLSDNKLDSLPPQMRRLVHLQTLTLNNNPLMHAQLRQLPAMVALQTLHLRNTQRTQSNMPTSLEGLTHLADVDLSCNDLTRVPECLYSLGSLKRLNLSSNQISELSLCIDQWTQLETLNLSRNQLTSLPSAICKLSKLKKLYVNSNKLDFDGVPPGVGKLSSLTEFMAANNNLELIPEGLCRCGKLKKLVLNKNRLVTLPEAIHFLTDLEILDVRENPNLVMPPKPVDRAAEWYNIDFSLQNQLRLAGASPATVAAAGGGASPRDPLARKMRLRRRKDCSQDDQAKQVLKGMSDVAQEKKNLEENGDLKYADLKIRRWDKSLEKPQLDYSEFFMEDVGQVPGLTVWQIENFIPVQVDETFHGKFYEADSYIILKTFLDDNGALNWEIFYWIGQEATLDKKAGSAIHAVNLRNFLGAECRTIREEMGDESEEFSAVFNNEISYIEGGTASGFYTVEDSNYSVRLYRVYGKKNIRLESVPVKASSLDPRYVFLLDTGLEIFVWRGANATLSGTTKARLFAEKINKNERKSKAEITTLMQNQEPPGFWEVLGGQPEEIKKHVPDDFSPVRPKLYKVGLGLGYLELPQINYKLSVEHKDPKIKLDILPEMRLVQSLLDTKGVYILDCWSDVFIWIGRKSPRLVRAAALKLGQEICSMLHRPKHACVTRNLEGTECQIFKSKFKNWDDVLKVDYTRAAETVQQKDNLQGKVKKDAEKKDQMKADLTALFLPRQPAMPLTEAEQLTEEWNEDLDGMEGFVLEGKKFARLPEEEFGHFHTQDCYVFLCRYWVPVEYEDEEKEKKEGAGEEGGRAGKAEDEEDKQPEEDFQCVVYFWQGRQASNMGWLTFTFSLQKKFESLFPGKLKVVRMTQQQENLKFLSHFKRKFIIHKGKRKQKTDAAQPSLYHIRTNGSALCTRTIQIGTDSSNLNSEFLPCFSFYFYNQGIVYTWVGRAADPDEAKLAEDIMNCMFDDTYSKQVINEGEEPENFFWVGIGSQKQYDEDADYMKHARLFRCSNEKGYFSVSEKCSDFCQDDLADDDIMLLDNGKEVFLCVYIQHMRSKDAEQPRKLRLVRKGNEPHCFMRCFHAWGAFKTTLA</sequence>
<dbReference type="GO" id="GO:0005634">
    <property type="term" value="C:nucleus"/>
    <property type="evidence" value="ECO:0007669"/>
    <property type="project" value="TreeGrafter"/>
</dbReference>
<evidence type="ECO:0000256" key="3">
    <source>
        <dbReference type="ARBA" id="ARBA00023203"/>
    </source>
</evidence>
<dbReference type="GO" id="GO:0005546">
    <property type="term" value="F:phosphatidylinositol-4,5-bisphosphate binding"/>
    <property type="evidence" value="ECO:0007669"/>
    <property type="project" value="TreeGrafter"/>
</dbReference>
<dbReference type="InterPro" id="IPR036180">
    <property type="entry name" value="Gelsolin-like_dom_sf"/>
</dbReference>
<evidence type="ECO:0000256" key="1">
    <source>
        <dbReference type="ARBA" id="ARBA00022614"/>
    </source>
</evidence>
<dbReference type="Pfam" id="PF00560">
    <property type="entry name" value="LRR_1"/>
    <property type="match status" value="1"/>
</dbReference>
<feature type="domain" description="Gelsolin-like" evidence="6">
    <location>
        <begin position="506"/>
        <end position="588"/>
    </location>
</feature>
<dbReference type="InterPro" id="IPR003591">
    <property type="entry name" value="Leu-rich_rpt_typical-subtyp"/>
</dbReference>
<dbReference type="FunFam" id="3.40.20.10:FF:000034">
    <property type="entry name" value="protein flightless-1 homolog isoform X1"/>
    <property type="match status" value="1"/>
</dbReference>
<dbReference type="InterPro" id="IPR007123">
    <property type="entry name" value="Gelsolin-like_dom"/>
</dbReference>
<dbReference type="InterPro" id="IPR055414">
    <property type="entry name" value="LRR_R13L4/SHOC2-like"/>
</dbReference>
<dbReference type="Gene3D" id="3.40.20.10">
    <property type="entry name" value="Severin"/>
    <property type="match status" value="6"/>
</dbReference>
<dbReference type="FunFam" id="3.80.10.10:FF:000050">
    <property type="entry name" value="FLII, actin remodeling protein"/>
    <property type="match status" value="1"/>
</dbReference>
<evidence type="ECO:0000259" key="6">
    <source>
        <dbReference type="Pfam" id="PF00626"/>
    </source>
</evidence>
<dbReference type="GO" id="GO:0051016">
    <property type="term" value="P:barbed-end actin filament capping"/>
    <property type="evidence" value="ECO:0007669"/>
    <property type="project" value="TreeGrafter"/>
</dbReference>
<dbReference type="SMART" id="SM00364">
    <property type="entry name" value="LRR_BAC"/>
    <property type="match status" value="6"/>
</dbReference>
<dbReference type="PANTHER" id="PTHR11977:SF51">
    <property type="entry name" value="PROTEIN FLIGHTLESS-1 HOMOLOG"/>
    <property type="match status" value="1"/>
</dbReference>
<protein>
    <recommendedName>
        <fullName evidence="4">Protein flightless-1 homolog</fullName>
    </recommendedName>
</protein>
<dbReference type="Pfam" id="PF13855">
    <property type="entry name" value="LRR_8"/>
    <property type="match status" value="1"/>
</dbReference>
<dbReference type="Ensembl" id="ENSDLAT00005008309.2">
    <property type="protein sequence ID" value="ENSDLAP00005007608.2"/>
    <property type="gene ID" value="ENSDLAG00005003732.2"/>
</dbReference>
<dbReference type="CDD" id="cd11291">
    <property type="entry name" value="gelsolin_S6_like"/>
    <property type="match status" value="1"/>
</dbReference>
<dbReference type="FunFam" id="3.80.10.10:FF:000033">
    <property type="entry name" value="FLII, actin remodeling protein"/>
    <property type="match status" value="1"/>
</dbReference>
<dbReference type="SMART" id="SM00365">
    <property type="entry name" value="LRR_SD22"/>
    <property type="match status" value="4"/>
</dbReference>
<dbReference type="InterPro" id="IPR029006">
    <property type="entry name" value="ADF-H/Gelsolin-like_dom_sf"/>
</dbReference>
<dbReference type="CDD" id="cd11280">
    <property type="entry name" value="gelsolin_like"/>
    <property type="match status" value="2"/>
</dbReference>
<feature type="domain" description="Gelsolin-like" evidence="6">
    <location>
        <begin position="627"/>
        <end position="701"/>
    </location>
</feature>
<reference evidence="8" key="1">
    <citation type="submission" date="2025-08" db="UniProtKB">
        <authorList>
            <consortium name="Ensembl"/>
        </authorList>
    </citation>
    <scope>IDENTIFICATION</scope>
</reference>
<evidence type="ECO:0000256" key="5">
    <source>
        <dbReference type="SAM" id="MobiDB-lite"/>
    </source>
</evidence>
<accession>A0A8C4DQW4</accession>
<feature type="domain" description="Disease resistance R13L4/SHOC-2-like LRR" evidence="7">
    <location>
        <begin position="242"/>
        <end position="323"/>
    </location>
</feature>
<evidence type="ECO:0000313" key="8">
    <source>
        <dbReference type="Ensembl" id="ENSDLAP00005007608.2"/>
    </source>
</evidence>
<dbReference type="SMART" id="SM00369">
    <property type="entry name" value="LRR_TYP"/>
    <property type="match status" value="10"/>
</dbReference>
<feature type="domain" description="Gelsolin-like" evidence="6">
    <location>
        <begin position="761"/>
        <end position="813"/>
    </location>
</feature>
<dbReference type="GO" id="GO:0030239">
    <property type="term" value="P:myofibril assembly"/>
    <property type="evidence" value="ECO:0007669"/>
    <property type="project" value="TreeGrafter"/>
</dbReference>
<organism evidence="8 9">
    <name type="scientific">Dicentrarchus labrax</name>
    <name type="common">European seabass</name>
    <name type="synonym">Morone labrax</name>
    <dbReference type="NCBI Taxonomy" id="13489"/>
    <lineage>
        <taxon>Eukaryota</taxon>
        <taxon>Metazoa</taxon>
        <taxon>Chordata</taxon>
        <taxon>Craniata</taxon>
        <taxon>Vertebrata</taxon>
        <taxon>Euteleostomi</taxon>
        <taxon>Actinopterygii</taxon>
        <taxon>Neopterygii</taxon>
        <taxon>Teleostei</taxon>
        <taxon>Neoteleostei</taxon>
        <taxon>Acanthomorphata</taxon>
        <taxon>Eupercaria</taxon>
        <taxon>Moronidae</taxon>
        <taxon>Dicentrarchus</taxon>
    </lineage>
</organism>
<keyword evidence="2" id="KW-0677">Repeat</keyword>
<dbReference type="Pfam" id="PF00626">
    <property type="entry name" value="Gelsolin"/>
    <property type="match status" value="3"/>
</dbReference>
<dbReference type="FunFam" id="3.40.20.10:FF:000031">
    <property type="entry name" value="protein flightless-1 homolog isoform X1"/>
    <property type="match status" value="1"/>
</dbReference>
<keyword evidence="1" id="KW-0433">Leucine-rich repeat</keyword>
<dbReference type="SUPFAM" id="SSF55753">
    <property type="entry name" value="Actin depolymerizing proteins"/>
    <property type="match status" value="5"/>
</dbReference>
<dbReference type="SMART" id="SM00262">
    <property type="entry name" value="GEL"/>
    <property type="match status" value="6"/>
</dbReference>
<dbReference type="FunFam" id="3.80.10.10:FF:000054">
    <property type="entry name" value="FLII, actin remodeling protein"/>
    <property type="match status" value="1"/>
</dbReference>
<proteinExistence type="predicted"/>
<dbReference type="PANTHER" id="PTHR11977">
    <property type="entry name" value="VILLIN"/>
    <property type="match status" value="1"/>
</dbReference>
<dbReference type="GO" id="GO:0008154">
    <property type="term" value="P:actin polymerization or depolymerization"/>
    <property type="evidence" value="ECO:0007669"/>
    <property type="project" value="TreeGrafter"/>
</dbReference>
<dbReference type="InterPro" id="IPR032675">
    <property type="entry name" value="LRR_dom_sf"/>
</dbReference>
<gene>
    <name evidence="8" type="primary">flii</name>
</gene>
<dbReference type="Gene3D" id="3.80.10.10">
    <property type="entry name" value="Ribonuclease Inhibitor"/>
    <property type="match status" value="3"/>
</dbReference>
<feature type="region of interest" description="Disordered" evidence="5">
    <location>
        <begin position="950"/>
        <end position="974"/>
    </location>
</feature>
<keyword evidence="9" id="KW-1185">Reference proteome</keyword>
<dbReference type="InterPro" id="IPR007122">
    <property type="entry name" value="Villin/Gelsolin"/>
</dbReference>
<dbReference type="CDD" id="cd11292">
    <property type="entry name" value="gelsolin_S3_like"/>
    <property type="match status" value="1"/>
</dbReference>
<dbReference type="SUPFAM" id="SSF52058">
    <property type="entry name" value="L domain-like"/>
    <property type="match status" value="2"/>
</dbReference>
<evidence type="ECO:0000313" key="9">
    <source>
        <dbReference type="Proteomes" id="UP000694389"/>
    </source>
</evidence>
<dbReference type="FunFam" id="3.40.20.10:FF:000021">
    <property type="entry name" value="protein flightless-1 homolog isoform X2"/>
    <property type="match status" value="1"/>
</dbReference>
<dbReference type="AlphaFoldDB" id="A0A8C4DQW4"/>
<dbReference type="GO" id="GO:0005737">
    <property type="term" value="C:cytoplasm"/>
    <property type="evidence" value="ECO:0007669"/>
    <property type="project" value="TreeGrafter"/>
</dbReference>
<dbReference type="Pfam" id="PF23598">
    <property type="entry name" value="LRR_14"/>
    <property type="match status" value="1"/>
</dbReference>
<dbReference type="FunFam" id="3.40.20.10:FF:000020">
    <property type="entry name" value="protein flightless-1 homolog isoform X1"/>
    <property type="match status" value="1"/>
</dbReference>
<dbReference type="GO" id="GO:0051015">
    <property type="term" value="F:actin filament binding"/>
    <property type="evidence" value="ECO:0007669"/>
    <property type="project" value="InterPro"/>
</dbReference>
<dbReference type="InterPro" id="IPR001611">
    <property type="entry name" value="Leu-rich_rpt"/>
</dbReference>
<dbReference type="GeneTree" id="ENSGT00940000156643"/>
<dbReference type="SUPFAM" id="SSF82754">
    <property type="entry name" value="C-terminal, gelsolin-like domain of Sec23/24"/>
    <property type="match status" value="1"/>
</dbReference>